<dbReference type="Proteomes" id="UP000051155">
    <property type="component" value="Unassembled WGS sequence"/>
</dbReference>
<reference evidence="2 3" key="1">
    <citation type="journal article" date="2015" name="Genome Announc.">
        <title>Expanding the biotechnology potential of lactobacilli through comparative genomics of 213 strains and associated genera.</title>
        <authorList>
            <person name="Sun Z."/>
            <person name="Harris H.M."/>
            <person name="McCann A."/>
            <person name="Guo C."/>
            <person name="Argimon S."/>
            <person name="Zhang W."/>
            <person name="Yang X."/>
            <person name="Jeffery I.B."/>
            <person name="Cooney J.C."/>
            <person name="Kagawa T.F."/>
            <person name="Liu W."/>
            <person name="Song Y."/>
            <person name="Salvetti E."/>
            <person name="Wrobel A."/>
            <person name="Rasinkangas P."/>
            <person name="Parkhill J."/>
            <person name="Rea M.C."/>
            <person name="O'Sullivan O."/>
            <person name="Ritari J."/>
            <person name="Douillard F.P."/>
            <person name="Paul Ross R."/>
            <person name="Yang R."/>
            <person name="Briner A.E."/>
            <person name="Felis G.E."/>
            <person name="de Vos W.M."/>
            <person name="Barrangou R."/>
            <person name="Klaenhammer T.R."/>
            <person name="Caufield P.W."/>
            <person name="Cui Y."/>
            <person name="Zhang H."/>
            <person name="O'Toole P.W."/>
        </authorList>
    </citation>
    <scope>NUCLEOTIDE SEQUENCE [LARGE SCALE GENOMIC DNA]</scope>
    <source>
        <strain evidence="2 3">DSM 19971</strain>
    </source>
</reference>
<dbReference type="EMBL" id="AZEG01000001">
    <property type="protein sequence ID" value="KRL38978.1"/>
    <property type="molecule type" value="Genomic_DNA"/>
</dbReference>
<accession>A0A0R1Q9Z0</accession>
<name>A0A0R1Q9Z0_9LACO</name>
<protein>
    <recommendedName>
        <fullName evidence="1">EfeO-type cupredoxin-like domain-containing protein</fullName>
    </recommendedName>
</protein>
<comment type="caution">
    <text evidence="2">The sequence shown here is derived from an EMBL/GenBank/DDBJ whole genome shotgun (WGS) entry which is preliminary data.</text>
</comment>
<dbReference type="AlphaFoldDB" id="A0A0R1Q9Z0"/>
<dbReference type="Gene3D" id="2.60.40.420">
    <property type="entry name" value="Cupredoxins - blue copper proteins"/>
    <property type="match status" value="1"/>
</dbReference>
<evidence type="ECO:0000313" key="3">
    <source>
        <dbReference type="Proteomes" id="UP000051155"/>
    </source>
</evidence>
<sequence>MNIREALKMTVKKQNAEVIVDGGYQPATVTLHQGIPAQLTFKRVSDKGCLDTVVLPDFEIKAALPLNEEKSFTIDTKTPSEYQFSCGMNMFHGKVVIK</sequence>
<dbReference type="SUPFAM" id="SSF49503">
    <property type="entry name" value="Cupredoxins"/>
    <property type="match status" value="1"/>
</dbReference>
<evidence type="ECO:0000313" key="2">
    <source>
        <dbReference type="EMBL" id="KRL38978.1"/>
    </source>
</evidence>
<dbReference type="Pfam" id="PF13473">
    <property type="entry name" value="Cupredoxin_1"/>
    <property type="match status" value="1"/>
</dbReference>
<proteinExistence type="predicted"/>
<gene>
    <name evidence="2" type="ORF">FD20_GL000013</name>
</gene>
<dbReference type="STRING" id="1423812.FD20_GL000013"/>
<feature type="domain" description="EfeO-type cupredoxin-like" evidence="1">
    <location>
        <begin position="13"/>
        <end position="97"/>
    </location>
</feature>
<dbReference type="InterPro" id="IPR008972">
    <property type="entry name" value="Cupredoxin"/>
</dbReference>
<dbReference type="InterPro" id="IPR028096">
    <property type="entry name" value="EfeO_Cupredoxin"/>
</dbReference>
<organism evidence="2 3">
    <name type="scientific">Liquorilactobacillus uvarum DSM 19971</name>
    <dbReference type="NCBI Taxonomy" id="1423812"/>
    <lineage>
        <taxon>Bacteria</taxon>
        <taxon>Bacillati</taxon>
        <taxon>Bacillota</taxon>
        <taxon>Bacilli</taxon>
        <taxon>Lactobacillales</taxon>
        <taxon>Lactobacillaceae</taxon>
        <taxon>Liquorilactobacillus</taxon>
    </lineage>
</organism>
<evidence type="ECO:0000259" key="1">
    <source>
        <dbReference type="Pfam" id="PF13473"/>
    </source>
</evidence>
<keyword evidence="3" id="KW-1185">Reference proteome</keyword>
<dbReference type="PATRIC" id="fig|1423812.3.peg.14"/>